<dbReference type="SUPFAM" id="SSF46689">
    <property type="entry name" value="Homeodomain-like"/>
    <property type="match status" value="1"/>
</dbReference>
<evidence type="ECO:0000313" key="7">
    <source>
        <dbReference type="EMBL" id="AMK59425.1"/>
    </source>
</evidence>
<reference evidence="7" key="1">
    <citation type="journal article" date="2016" name="Appl. Environ. Microbiol.">
        <title>Functional Metagenomics of a Biostimulated Petroleum-Contaminated Soil Reveals an Extraordinary Diversity of Extradiol Dioxygenases.</title>
        <authorList>
            <person name="Terron-Gonzalez L."/>
            <person name="Martin-Cabello G."/>
            <person name="Ferrer M."/>
            <person name="Santero E."/>
        </authorList>
    </citation>
    <scope>NUCLEOTIDE SEQUENCE</scope>
</reference>
<keyword evidence="1" id="KW-0678">Repressor</keyword>
<dbReference type="EMBL" id="KU144985">
    <property type="protein sequence ID" value="AMK59425.1"/>
    <property type="molecule type" value="Genomic_DNA"/>
</dbReference>
<dbReference type="Pfam" id="PF17932">
    <property type="entry name" value="TetR_C_24"/>
    <property type="match status" value="1"/>
</dbReference>
<accession>A0A126SYN4</accession>
<organism evidence="7">
    <name type="scientific">uncultured bacterium UPO61</name>
    <dbReference type="NCBI Taxonomy" id="1776982"/>
    <lineage>
        <taxon>Bacteria</taxon>
        <taxon>environmental samples</taxon>
    </lineage>
</organism>
<dbReference type="Pfam" id="PF00440">
    <property type="entry name" value="TetR_N"/>
    <property type="match status" value="1"/>
</dbReference>
<evidence type="ECO:0000256" key="4">
    <source>
        <dbReference type="ARBA" id="ARBA00023163"/>
    </source>
</evidence>
<sequence>MTTEQSKSDISRARILDAAAKTFRQKGYAATTLIEIARAADMQAGSLYYHFGSKDELLEEVLDIGMRRVHEAVEESQEHLPPGSSHRDRIRAAVEAHLTTLLKLDDYTSANIRIFGQIPEDVRRRHIKLRDAYAELWRRILAKAQKSRALRSDIDLGLVRMLLMGALNWSVEWYQPGRTSIQTMADHMCLMLFSGIGIDETARSSEDETIA</sequence>
<dbReference type="InterPro" id="IPR009057">
    <property type="entry name" value="Homeodomain-like_sf"/>
</dbReference>
<name>A0A126SYN4_9BACT</name>
<dbReference type="InterPro" id="IPR036271">
    <property type="entry name" value="Tet_transcr_reg_TetR-rel_C_sf"/>
</dbReference>
<feature type="DNA-binding region" description="H-T-H motif" evidence="5">
    <location>
        <begin position="32"/>
        <end position="51"/>
    </location>
</feature>
<dbReference type="GO" id="GO:0000976">
    <property type="term" value="F:transcription cis-regulatory region binding"/>
    <property type="evidence" value="ECO:0007669"/>
    <property type="project" value="TreeGrafter"/>
</dbReference>
<evidence type="ECO:0000256" key="5">
    <source>
        <dbReference type="PROSITE-ProRule" id="PRU00335"/>
    </source>
</evidence>
<evidence type="ECO:0000259" key="6">
    <source>
        <dbReference type="PROSITE" id="PS50977"/>
    </source>
</evidence>
<dbReference type="Gene3D" id="1.10.10.60">
    <property type="entry name" value="Homeodomain-like"/>
    <property type="match status" value="1"/>
</dbReference>
<dbReference type="GO" id="GO:0003700">
    <property type="term" value="F:DNA-binding transcription factor activity"/>
    <property type="evidence" value="ECO:0007669"/>
    <property type="project" value="TreeGrafter"/>
</dbReference>
<keyword evidence="2" id="KW-0805">Transcription regulation</keyword>
<protein>
    <submittedName>
        <fullName evidence="7">TetR family transcriptional regulator</fullName>
    </submittedName>
</protein>
<dbReference type="PRINTS" id="PR00455">
    <property type="entry name" value="HTHTETR"/>
</dbReference>
<dbReference type="InterPro" id="IPR001647">
    <property type="entry name" value="HTH_TetR"/>
</dbReference>
<dbReference type="Gene3D" id="1.10.357.10">
    <property type="entry name" value="Tetracycline Repressor, domain 2"/>
    <property type="match status" value="1"/>
</dbReference>
<keyword evidence="4" id="KW-0804">Transcription</keyword>
<keyword evidence="3 5" id="KW-0238">DNA-binding</keyword>
<evidence type="ECO:0000256" key="1">
    <source>
        <dbReference type="ARBA" id="ARBA00022491"/>
    </source>
</evidence>
<evidence type="ECO:0000256" key="3">
    <source>
        <dbReference type="ARBA" id="ARBA00023125"/>
    </source>
</evidence>
<dbReference type="SUPFAM" id="SSF48498">
    <property type="entry name" value="Tetracyclin repressor-like, C-terminal domain"/>
    <property type="match status" value="1"/>
</dbReference>
<dbReference type="AlphaFoldDB" id="A0A126SYN4"/>
<dbReference type="PANTHER" id="PTHR30055:SF175">
    <property type="entry name" value="HTH-TYPE TRANSCRIPTIONAL REPRESSOR KSTR2"/>
    <property type="match status" value="1"/>
</dbReference>
<proteinExistence type="predicted"/>
<evidence type="ECO:0000256" key="2">
    <source>
        <dbReference type="ARBA" id="ARBA00023015"/>
    </source>
</evidence>
<dbReference type="InterPro" id="IPR050109">
    <property type="entry name" value="HTH-type_TetR-like_transc_reg"/>
</dbReference>
<dbReference type="InterPro" id="IPR041490">
    <property type="entry name" value="KstR2_TetR_C"/>
</dbReference>
<feature type="domain" description="HTH tetR-type" evidence="6">
    <location>
        <begin position="9"/>
        <end position="69"/>
    </location>
</feature>
<dbReference type="PANTHER" id="PTHR30055">
    <property type="entry name" value="HTH-TYPE TRANSCRIPTIONAL REGULATOR RUTR"/>
    <property type="match status" value="1"/>
</dbReference>
<dbReference type="PROSITE" id="PS50977">
    <property type="entry name" value="HTH_TETR_2"/>
    <property type="match status" value="1"/>
</dbReference>